<evidence type="ECO:0000313" key="4">
    <source>
        <dbReference type="Proteomes" id="UP000735302"/>
    </source>
</evidence>
<keyword evidence="4" id="KW-1185">Reference proteome</keyword>
<gene>
    <name evidence="3" type="ORF">PoB_006433900</name>
</gene>
<comment type="caution">
    <text evidence="3">The sequence shown here is derived from an EMBL/GenBank/DDBJ whole genome shotgun (WGS) entry which is preliminary data.</text>
</comment>
<feature type="compositionally biased region" description="Basic and acidic residues" evidence="1">
    <location>
        <begin position="81"/>
        <end position="92"/>
    </location>
</feature>
<feature type="compositionally biased region" description="Polar residues" evidence="1">
    <location>
        <begin position="110"/>
        <end position="123"/>
    </location>
</feature>
<proteinExistence type="predicted"/>
<evidence type="ECO:0000259" key="2">
    <source>
        <dbReference type="Pfam" id="PF05225"/>
    </source>
</evidence>
<sequence>MRLVKSGKLSLNKASKIFGIPYATLGDKIRGRCAVDPTLKLLLTLAEEERLAIWIKEMTGSGFGKTLSEIKDIIKQMLDERNAKTRTPDKRPATAVPEQLNGSEIPASPPTETEVLTNAAPTSPDVSANRLKALKDLISLTAEWDQTKTEEMWTAYDAKKPQCDQDFQTLVTLVLAETPTTPTNVSANRDKPVVTKGGEILKLPSFPRAPVNWKRTILSLGITAISSEEHRQLLRRKEEE</sequence>
<evidence type="ECO:0000256" key="1">
    <source>
        <dbReference type="SAM" id="MobiDB-lite"/>
    </source>
</evidence>
<dbReference type="AlphaFoldDB" id="A0AAV4D161"/>
<dbReference type="Proteomes" id="UP000735302">
    <property type="component" value="Unassembled WGS sequence"/>
</dbReference>
<reference evidence="3 4" key="1">
    <citation type="journal article" date="2021" name="Elife">
        <title>Chloroplast acquisition without the gene transfer in kleptoplastic sea slugs, Plakobranchus ocellatus.</title>
        <authorList>
            <person name="Maeda T."/>
            <person name="Takahashi S."/>
            <person name="Yoshida T."/>
            <person name="Shimamura S."/>
            <person name="Takaki Y."/>
            <person name="Nagai Y."/>
            <person name="Toyoda A."/>
            <person name="Suzuki Y."/>
            <person name="Arimoto A."/>
            <person name="Ishii H."/>
            <person name="Satoh N."/>
            <person name="Nishiyama T."/>
            <person name="Hasebe M."/>
            <person name="Maruyama T."/>
            <person name="Minagawa J."/>
            <person name="Obokata J."/>
            <person name="Shigenobu S."/>
        </authorList>
    </citation>
    <scope>NUCLEOTIDE SEQUENCE [LARGE SCALE GENOMIC DNA]</scope>
</reference>
<dbReference type="InterPro" id="IPR009057">
    <property type="entry name" value="Homeodomain-like_sf"/>
</dbReference>
<dbReference type="Pfam" id="PF05225">
    <property type="entry name" value="HTH_psq"/>
    <property type="match status" value="1"/>
</dbReference>
<dbReference type="EMBL" id="BLXT01007308">
    <property type="protein sequence ID" value="GFO37834.1"/>
    <property type="molecule type" value="Genomic_DNA"/>
</dbReference>
<dbReference type="GO" id="GO:0003677">
    <property type="term" value="F:DNA binding"/>
    <property type="evidence" value="ECO:0007669"/>
    <property type="project" value="InterPro"/>
</dbReference>
<dbReference type="Gene3D" id="1.10.10.60">
    <property type="entry name" value="Homeodomain-like"/>
    <property type="match status" value="1"/>
</dbReference>
<evidence type="ECO:0000313" key="3">
    <source>
        <dbReference type="EMBL" id="GFO37834.1"/>
    </source>
</evidence>
<feature type="domain" description="HTH psq-type" evidence="2">
    <location>
        <begin position="4"/>
        <end position="31"/>
    </location>
</feature>
<organism evidence="3 4">
    <name type="scientific">Plakobranchus ocellatus</name>
    <dbReference type="NCBI Taxonomy" id="259542"/>
    <lineage>
        <taxon>Eukaryota</taxon>
        <taxon>Metazoa</taxon>
        <taxon>Spiralia</taxon>
        <taxon>Lophotrochozoa</taxon>
        <taxon>Mollusca</taxon>
        <taxon>Gastropoda</taxon>
        <taxon>Heterobranchia</taxon>
        <taxon>Euthyneura</taxon>
        <taxon>Panpulmonata</taxon>
        <taxon>Sacoglossa</taxon>
        <taxon>Placobranchoidea</taxon>
        <taxon>Plakobranchidae</taxon>
        <taxon>Plakobranchus</taxon>
    </lineage>
</organism>
<dbReference type="InterPro" id="IPR007889">
    <property type="entry name" value="HTH_Psq"/>
</dbReference>
<name>A0AAV4D161_9GAST</name>
<feature type="region of interest" description="Disordered" evidence="1">
    <location>
        <begin position="81"/>
        <end position="123"/>
    </location>
</feature>
<dbReference type="SUPFAM" id="SSF46689">
    <property type="entry name" value="Homeodomain-like"/>
    <property type="match status" value="1"/>
</dbReference>
<accession>A0AAV4D161</accession>
<protein>
    <recommendedName>
        <fullName evidence="2">HTH psq-type domain-containing protein</fullName>
    </recommendedName>
</protein>